<organism evidence="2 3">
    <name type="scientific">Genlisea aurea</name>
    <dbReference type="NCBI Taxonomy" id="192259"/>
    <lineage>
        <taxon>Eukaryota</taxon>
        <taxon>Viridiplantae</taxon>
        <taxon>Streptophyta</taxon>
        <taxon>Embryophyta</taxon>
        <taxon>Tracheophyta</taxon>
        <taxon>Spermatophyta</taxon>
        <taxon>Magnoliopsida</taxon>
        <taxon>eudicotyledons</taxon>
        <taxon>Gunneridae</taxon>
        <taxon>Pentapetalae</taxon>
        <taxon>asterids</taxon>
        <taxon>lamiids</taxon>
        <taxon>Lamiales</taxon>
        <taxon>Lentibulariaceae</taxon>
        <taxon>Genlisea</taxon>
    </lineage>
</organism>
<feature type="compositionally biased region" description="Low complexity" evidence="1">
    <location>
        <begin position="1"/>
        <end position="19"/>
    </location>
</feature>
<gene>
    <name evidence="2" type="ORF">M569_07441</name>
</gene>
<dbReference type="Proteomes" id="UP000015453">
    <property type="component" value="Unassembled WGS sequence"/>
</dbReference>
<dbReference type="OrthoDB" id="696797at2759"/>
<evidence type="ECO:0000256" key="1">
    <source>
        <dbReference type="SAM" id="MobiDB-lite"/>
    </source>
</evidence>
<dbReference type="PANTHER" id="PTHR33210:SF18">
    <property type="entry name" value="PROTODERMAL FACTOR 1"/>
    <property type="match status" value="1"/>
</dbReference>
<reference evidence="2 3" key="1">
    <citation type="journal article" date="2013" name="BMC Genomics">
        <title>The miniature genome of a carnivorous plant Genlisea aurea contains a low number of genes and short non-coding sequences.</title>
        <authorList>
            <person name="Leushkin E.V."/>
            <person name="Sutormin R.A."/>
            <person name="Nabieva E.R."/>
            <person name="Penin A.A."/>
            <person name="Kondrashov A.S."/>
            <person name="Logacheva M.D."/>
        </authorList>
    </citation>
    <scope>NUCLEOTIDE SEQUENCE [LARGE SCALE GENOMIC DNA]</scope>
</reference>
<sequence length="173" mass="18311">PTHVSGGSSHHPPSTPIGGLTPPTFYSPPAIPVVTPGTPVVTRGTPVVLPGTPTPRFGFDPNSPPFTCNFWRTNPAMVWRLLGYLGTLGNAFGISTFPGFGPRTNALQALSNTRNDGYGELYREGTAALLNAMTHTRFPFTATEVRNGFAAALASEKDAATQAQLFKLANEGR</sequence>
<feature type="non-terminal residue" evidence="2">
    <location>
        <position position="173"/>
    </location>
</feature>
<evidence type="ECO:0000313" key="2">
    <source>
        <dbReference type="EMBL" id="EPS67338.1"/>
    </source>
</evidence>
<protein>
    <recommendedName>
        <fullName evidence="4">Protodermal factor 1</fullName>
    </recommendedName>
</protein>
<feature type="non-terminal residue" evidence="2">
    <location>
        <position position="1"/>
    </location>
</feature>
<evidence type="ECO:0000313" key="3">
    <source>
        <dbReference type="Proteomes" id="UP000015453"/>
    </source>
</evidence>
<accession>S8DW15</accession>
<dbReference type="PANTHER" id="PTHR33210">
    <property type="entry name" value="PROTODERMAL FACTOR 1"/>
    <property type="match status" value="1"/>
</dbReference>
<proteinExistence type="predicted"/>
<dbReference type="InterPro" id="IPR039923">
    <property type="entry name" value="Protodermal_1"/>
</dbReference>
<evidence type="ECO:0008006" key="4">
    <source>
        <dbReference type="Google" id="ProtNLM"/>
    </source>
</evidence>
<dbReference type="AlphaFoldDB" id="S8DW15"/>
<keyword evidence="3" id="KW-1185">Reference proteome</keyword>
<dbReference type="EMBL" id="AUSU01003166">
    <property type="protein sequence ID" value="EPS67338.1"/>
    <property type="molecule type" value="Genomic_DNA"/>
</dbReference>
<name>S8DW15_9LAMI</name>
<comment type="caution">
    <text evidence="2">The sequence shown here is derived from an EMBL/GenBank/DDBJ whole genome shotgun (WGS) entry which is preliminary data.</text>
</comment>
<feature type="region of interest" description="Disordered" evidence="1">
    <location>
        <begin position="1"/>
        <end position="22"/>
    </location>
</feature>